<feature type="region of interest" description="Disordered" evidence="2">
    <location>
        <begin position="17"/>
        <end position="36"/>
    </location>
</feature>
<keyword evidence="1" id="KW-0479">Metal-binding</keyword>
<feature type="region of interest" description="Disordered" evidence="2">
    <location>
        <begin position="748"/>
        <end position="768"/>
    </location>
</feature>
<feature type="compositionally biased region" description="Low complexity" evidence="2">
    <location>
        <begin position="424"/>
        <end position="449"/>
    </location>
</feature>
<reference evidence="5 6" key="1">
    <citation type="submission" date="2016-09" db="EMBL/GenBank/DDBJ databases">
        <title>Extensive genetic diversity and differential bi-allelic expression allows diatom success in the polar Southern Ocean.</title>
        <authorList>
            <consortium name="DOE Joint Genome Institute"/>
            <person name="Mock T."/>
            <person name="Otillar R.P."/>
            <person name="Strauss J."/>
            <person name="Dupont C."/>
            <person name="Frickenhaus S."/>
            <person name="Maumus F."/>
            <person name="Mcmullan M."/>
            <person name="Sanges R."/>
            <person name="Schmutz J."/>
            <person name="Toseland A."/>
            <person name="Valas R."/>
            <person name="Veluchamy A."/>
            <person name="Ward B.J."/>
            <person name="Allen A."/>
            <person name="Barry K."/>
            <person name="Falciatore A."/>
            <person name="Ferrante M."/>
            <person name="Fortunato A.E."/>
            <person name="Gloeckner G."/>
            <person name="Gruber A."/>
            <person name="Hipkin R."/>
            <person name="Janech M."/>
            <person name="Kroth P."/>
            <person name="Leese F."/>
            <person name="Lindquist E."/>
            <person name="Lyon B.R."/>
            <person name="Martin J."/>
            <person name="Mayer C."/>
            <person name="Parker M."/>
            <person name="Quesneville H."/>
            <person name="Raymond J."/>
            <person name="Uhlig C."/>
            <person name="Valentin K.U."/>
            <person name="Worden A.Z."/>
            <person name="Armbrust E.V."/>
            <person name="Bowler C."/>
            <person name="Green B."/>
            <person name="Moulton V."/>
            <person name="Van Oosterhout C."/>
            <person name="Grigoriev I."/>
        </authorList>
    </citation>
    <scope>NUCLEOTIDE SEQUENCE [LARGE SCALE GENOMIC DNA]</scope>
    <source>
        <strain evidence="5 6">CCMP1102</strain>
    </source>
</reference>
<dbReference type="AlphaFoldDB" id="A0A1E7EYS9"/>
<keyword evidence="1" id="KW-0862">Zinc</keyword>
<evidence type="ECO:0000313" key="5">
    <source>
        <dbReference type="EMBL" id="OEU10979.1"/>
    </source>
</evidence>
<keyword evidence="3" id="KW-0812">Transmembrane</keyword>
<dbReference type="InterPro" id="IPR003903">
    <property type="entry name" value="UIM_dom"/>
</dbReference>
<dbReference type="PANTHER" id="PTHR16148:SF14">
    <property type="entry name" value="MYND-TYPE DOMAIN-CONTAINING PROTEIN"/>
    <property type="match status" value="1"/>
</dbReference>
<dbReference type="PROSITE" id="PS50157">
    <property type="entry name" value="ZINC_FINGER_C2H2_2"/>
    <property type="match status" value="2"/>
</dbReference>
<dbReference type="KEGG" id="fcy:FRACYDRAFT_246081"/>
<keyword evidence="3" id="KW-0472">Membrane</keyword>
<keyword evidence="3" id="KW-1133">Transmembrane helix</keyword>
<dbReference type="GO" id="GO:0008270">
    <property type="term" value="F:zinc ion binding"/>
    <property type="evidence" value="ECO:0007669"/>
    <property type="project" value="UniProtKB-KW"/>
</dbReference>
<keyword evidence="1" id="KW-0863">Zinc-finger</keyword>
<feature type="region of interest" description="Disordered" evidence="2">
    <location>
        <begin position="424"/>
        <end position="461"/>
    </location>
</feature>
<proteinExistence type="predicted"/>
<dbReference type="EMBL" id="KV784369">
    <property type="protein sequence ID" value="OEU10979.1"/>
    <property type="molecule type" value="Genomic_DNA"/>
</dbReference>
<dbReference type="Pfam" id="PF12224">
    <property type="entry name" value="Amidoligase_2"/>
    <property type="match status" value="1"/>
</dbReference>
<feature type="compositionally biased region" description="Basic and acidic residues" evidence="2">
    <location>
        <begin position="1113"/>
        <end position="1124"/>
    </location>
</feature>
<dbReference type="PANTHER" id="PTHR16148">
    <property type="entry name" value="NF-KAPPA-B-REPRESSING FACTOR-RELATED"/>
    <property type="match status" value="1"/>
</dbReference>
<feature type="region of interest" description="Disordered" evidence="2">
    <location>
        <begin position="1065"/>
        <end position="1098"/>
    </location>
</feature>
<evidence type="ECO:0000256" key="2">
    <source>
        <dbReference type="SAM" id="MobiDB-lite"/>
    </source>
</evidence>
<feature type="region of interest" description="Disordered" evidence="2">
    <location>
        <begin position="997"/>
        <end position="1016"/>
    </location>
</feature>
<feature type="compositionally biased region" description="Basic and acidic residues" evidence="2">
    <location>
        <begin position="1168"/>
        <end position="1180"/>
    </location>
</feature>
<evidence type="ECO:0000256" key="1">
    <source>
        <dbReference type="PROSITE-ProRule" id="PRU00042"/>
    </source>
</evidence>
<feature type="compositionally biased region" description="Basic residues" evidence="2">
    <location>
        <begin position="450"/>
        <end position="461"/>
    </location>
</feature>
<sequence length="1238" mass="139940">MVAKILPMIVLLKETEERRNHRRKTTMDGNGDDDDNYKAIANNNDSYFVNLCDDNDNYNEEESWEQKQLKRAIEESIREASASVSTAVSSQLRTTAATASSSSTVSTTTASTATATLSSTLSLTEDEQLILAQTIQLSQIEQHEKERKESMMMDCAIQESHKSHYVDTQNYLSMEIAKDLHTQIIEPEDIAYAIHESFQSNEKRKLQTQLNHQYTNYKIARSEDKQIGCWDCPQCTYVQLQPYRSHCFECKMVAPSHQICFTPIPTNIKFGLEIEIIVTNGKKDGMSFQSIADNLTMLGSSDNTLKPVIYMGYTHQTTPDYWKIVPDSSVVGDNHNDDDVCDNDLCFELVSPPVIGENGLHQLRSIMNNVRQLGIATNASCGFHVHIDAEEDSTTILSNLINIKRISQCFVSLENAFDVLVVKQQSPSPSQQQNHHQQQDQQQQQQQHHTSNRRTNRNKYCKSNRLEFGHLSNRQRWYHISEATSKEHVVQMLNGRRKSPSRNNVHDFASTTTTTSTIDNKYNKNNLDRNRKLNLTNITNPKRPSTYEFRHYGGVEDIFDAECWVRLILLFCYNTATATATGSSNDGRQQEKQQQQQNYNNCLLHESADAKDELRALFDIVNCPGLEQVFTIDRKLFLPSQQITNGYWSCLTCEKQFDSSRSLSQHCFALGHTSNSREEDDNNNVDNNNNSSRFGSGSGNKNNNYNKKQYSTKTQQVKNYIWSCLTCGKEFDSSRSLSRHCRALRHKYHNSNNRDSNNNNNSSSTRDNNTEKYSAIVDAATSNVTNNDSKIDNTKSTLTKKLPVAILGVVFLSSTTMIMMMTGHRDHSQAQAHTHVISTVKFDLPQNDFISFPSDTGNMVLLSVATAKVLKVSIAEEDARPTNVIDKIQKKAEWSRTTSDGDHQNRHITHQSIVDDSATTTMGLEQHQQQRMVVGVNAPLDWIPMTVLQHVADIVNLYYLESALWIVVLLLLAFNIYMSGSGGGGDHTDATTLRHYVNGNDRNKRRAGRKRQRVGEVDDFDEKLLSESLTRSTPSLPRLAPTTPHRNVDGVTIDNAKNIIYVSPSEKRQQQHQQQHPVPSRSSANFSSSSTNNNTHPLIISKRQAQYNAMKFAKRDKQQLEESRGTINTGSNNSRDTTYDMPTPSSSTNNQTSTISKQEARANALKFAKRDKQRLEEARGTIHIGSNNSRNSHDIAKTMSTLSSSINIKAQTTSIQQARANALEFAKRDKKRLDDAKK</sequence>
<keyword evidence="6" id="KW-1185">Reference proteome</keyword>
<feature type="transmembrane region" description="Helical" evidence="3">
    <location>
        <begin position="802"/>
        <end position="821"/>
    </location>
</feature>
<dbReference type="SMART" id="SM00726">
    <property type="entry name" value="UIM"/>
    <property type="match status" value="3"/>
</dbReference>
<feature type="region of interest" description="Disordered" evidence="2">
    <location>
        <begin position="673"/>
        <end position="707"/>
    </location>
</feature>
<organism evidence="5 6">
    <name type="scientific">Fragilariopsis cylindrus CCMP1102</name>
    <dbReference type="NCBI Taxonomy" id="635003"/>
    <lineage>
        <taxon>Eukaryota</taxon>
        <taxon>Sar</taxon>
        <taxon>Stramenopiles</taxon>
        <taxon>Ochrophyta</taxon>
        <taxon>Bacillariophyta</taxon>
        <taxon>Bacillariophyceae</taxon>
        <taxon>Bacillariophycidae</taxon>
        <taxon>Bacillariales</taxon>
        <taxon>Bacillariaceae</taxon>
        <taxon>Fragilariopsis</taxon>
    </lineage>
</organism>
<feature type="region of interest" description="Disordered" evidence="2">
    <location>
        <begin position="1031"/>
        <end position="1052"/>
    </location>
</feature>
<feature type="transmembrane region" description="Helical" evidence="3">
    <location>
        <begin position="957"/>
        <end position="978"/>
    </location>
</feature>
<feature type="compositionally biased region" description="Low complexity" evidence="2">
    <location>
        <begin position="684"/>
        <end position="707"/>
    </location>
</feature>
<feature type="compositionally biased region" description="Low complexity" evidence="2">
    <location>
        <begin position="1142"/>
        <end position="1154"/>
    </location>
</feature>
<feature type="domain" description="C2H2-type" evidence="4">
    <location>
        <begin position="648"/>
        <end position="677"/>
    </location>
</feature>
<feature type="compositionally biased region" description="Basic residues" evidence="2">
    <location>
        <begin position="1003"/>
        <end position="1012"/>
    </location>
</feature>
<accession>A0A1E7EYS9</accession>
<dbReference type="InParanoid" id="A0A1E7EYS9"/>
<dbReference type="Proteomes" id="UP000095751">
    <property type="component" value="Unassembled WGS sequence"/>
</dbReference>
<feature type="compositionally biased region" description="Low complexity" evidence="2">
    <location>
        <begin position="750"/>
        <end position="767"/>
    </location>
</feature>
<dbReference type="SMART" id="SM00355">
    <property type="entry name" value="ZnF_C2H2"/>
    <property type="match status" value="2"/>
</dbReference>
<dbReference type="InterPro" id="IPR022025">
    <property type="entry name" value="Amidoligase_2"/>
</dbReference>
<feature type="region of interest" description="Disordered" evidence="2">
    <location>
        <begin position="1113"/>
        <end position="1193"/>
    </location>
</feature>
<evidence type="ECO:0000256" key="3">
    <source>
        <dbReference type="SAM" id="Phobius"/>
    </source>
</evidence>
<protein>
    <recommendedName>
        <fullName evidence="4">C2H2-type domain-containing protein</fullName>
    </recommendedName>
</protein>
<gene>
    <name evidence="5" type="ORF">FRACYDRAFT_246081</name>
</gene>
<feature type="domain" description="C2H2-type" evidence="4">
    <location>
        <begin position="722"/>
        <end position="751"/>
    </location>
</feature>
<feature type="compositionally biased region" description="Low complexity" evidence="2">
    <location>
        <begin position="1071"/>
        <end position="1094"/>
    </location>
</feature>
<feature type="compositionally biased region" description="Polar residues" evidence="2">
    <location>
        <begin position="1125"/>
        <end position="1136"/>
    </location>
</feature>
<dbReference type="InterPro" id="IPR013087">
    <property type="entry name" value="Znf_C2H2_type"/>
</dbReference>
<dbReference type="OrthoDB" id="5291055at2759"/>
<dbReference type="PROSITE" id="PS00028">
    <property type="entry name" value="ZINC_FINGER_C2H2_1"/>
    <property type="match status" value="2"/>
</dbReference>
<name>A0A1E7EYS9_9STRA</name>
<evidence type="ECO:0000259" key="4">
    <source>
        <dbReference type="PROSITE" id="PS50157"/>
    </source>
</evidence>
<evidence type="ECO:0000313" key="6">
    <source>
        <dbReference type="Proteomes" id="UP000095751"/>
    </source>
</evidence>